<dbReference type="InterPro" id="IPR040414">
    <property type="entry name" value="CID1/CID2"/>
</dbReference>
<dbReference type="Proteomes" id="UP001188597">
    <property type="component" value="Unassembled WGS sequence"/>
</dbReference>
<comment type="caution">
    <text evidence="1">The sequence shown here is derived from an EMBL/GenBank/DDBJ whole genome shotgun (WGS) entry which is preliminary data.</text>
</comment>
<organism evidence="1 2">
    <name type="scientific">Escallonia herrerae</name>
    <dbReference type="NCBI Taxonomy" id="1293975"/>
    <lineage>
        <taxon>Eukaryota</taxon>
        <taxon>Viridiplantae</taxon>
        <taxon>Streptophyta</taxon>
        <taxon>Embryophyta</taxon>
        <taxon>Tracheophyta</taxon>
        <taxon>Spermatophyta</taxon>
        <taxon>Magnoliopsida</taxon>
        <taxon>eudicotyledons</taxon>
        <taxon>Gunneridae</taxon>
        <taxon>Pentapetalae</taxon>
        <taxon>asterids</taxon>
        <taxon>campanulids</taxon>
        <taxon>Escalloniales</taxon>
        <taxon>Escalloniaceae</taxon>
        <taxon>Escallonia</taxon>
    </lineage>
</organism>
<sequence>MDVISRNTAAPSTLNPNAPMFVPSAYRTVEDFSDQWWHLVHSSPWFRDYWLRECFCDTQNDPPFYDNFDPALPDIDALLDDPYIVREEEKEGPKDLVKLGVSKWGKTRGVGETPRYGQKVPKIVNVKVSPRPIQQPR</sequence>
<dbReference type="AlphaFoldDB" id="A0AA88VTJ2"/>
<evidence type="ECO:0008006" key="3">
    <source>
        <dbReference type="Google" id="ProtNLM"/>
    </source>
</evidence>
<dbReference type="PANTHER" id="PTHR33790:SF1">
    <property type="entry name" value="PROTEIN EARLY RESPONSIVE TO DEHYDRATION 15"/>
    <property type="match status" value="1"/>
</dbReference>
<dbReference type="Pfam" id="PF07145">
    <property type="entry name" value="PAM2"/>
    <property type="match status" value="1"/>
</dbReference>
<gene>
    <name evidence="1" type="ORF">RJ639_005395</name>
</gene>
<evidence type="ECO:0000313" key="1">
    <source>
        <dbReference type="EMBL" id="KAK3015186.1"/>
    </source>
</evidence>
<protein>
    <recommendedName>
        <fullName evidence="3">Ataxin-2 C-terminal domain-containing protein</fullName>
    </recommendedName>
</protein>
<evidence type="ECO:0000313" key="2">
    <source>
        <dbReference type="Proteomes" id="UP001188597"/>
    </source>
</evidence>
<dbReference type="PANTHER" id="PTHR33790">
    <property type="entry name" value="OS05G0344200 PROTEIN"/>
    <property type="match status" value="1"/>
</dbReference>
<dbReference type="InterPro" id="IPR009818">
    <property type="entry name" value="PAM2_motif"/>
</dbReference>
<reference evidence="1" key="1">
    <citation type="submission" date="2022-12" db="EMBL/GenBank/DDBJ databases">
        <title>Draft genome assemblies for two species of Escallonia (Escalloniales).</title>
        <authorList>
            <person name="Chanderbali A."/>
            <person name="Dervinis C."/>
            <person name="Anghel I."/>
            <person name="Soltis D."/>
            <person name="Soltis P."/>
            <person name="Zapata F."/>
        </authorList>
    </citation>
    <scope>NUCLEOTIDE SEQUENCE</scope>
    <source>
        <strain evidence="1">UCBG64.0493</strain>
        <tissue evidence="1">Leaf</tissue>
    </source>
</reference>
<accession>A0AA88VTJ2</accession>
<dbReference type="EMBL" id="JAVXUP010001161">
    <property type="protein sequence ID" value="KAK3015186.1"/>
    <property type="molecule type" value="Genomic_DNA"/>
</dbReference>
<proteinExistence type="predicted"/>
<keyword evidence="2" id="KW-1185">Reference proteome</keyword>
<name>A0AA88VTJ2_9ASTE</name>